<evidence type="ECO:0000256" key="7">
    <source>
        <dbReference type="SAM" id="Phobius"/>
    </source>
</evidence>
<reference evidence="9" key="1">
    <citation type="submission" date="2019-08" db="EMBL/GenBank/DDBJ databases">
        <authorList>
            <person name="Kucharzyk K."/>
            <person name="Murdoch R.W."/>
            <person name="Higgins S."/>
            <person name="Loffler F."/>
        </authorList>
    </citation>
    <scope>NUCLEOTIDE SEQUENCE</scope>
</reference>
<feature type="transmembrane region" description="Helical" evidence="7">
    <location>
        <begin position="49"/>
        <end position="70"/>
    </location>
</feature>
<evidence type="ECO:0000313" key="9">
    <source>
        <dbReference type="EMBL" id="MPM75019.1"/>
    </source>
</evidence>
<feature type="transmembrane region" description="Helical" evidence="7">
    <location>
        <begin position="107"/>
        <end position="132"/>
    </location>
</feature>
<dbReference type="PANTHER" id="PTHR23514:SF3">
    <property type="entry name" value="BYPASS OF STOP CODON PROTEIN 6"/>
    <property type="match status" value="1"/>
</dbReference>
<feature type="domain" description="Major facilitator superfamily (MFS) profile" evidence="8">
    <location>
        <begin position="1"/>
        <end position="360"/>
    </location>
</feature>
<sequence>MGPLLSQFASNNNASLAEIGGVYSALFIGALLANMTLGRLTDRWGQHRALMVSLILYAIAMTAATFSHWLPLTFGLIFVAGLGYGTANLCGNVLVGRVYKEKSVSAVNWLNVFYGIGAFTGPLLVSLSLYLFKDGAPSIWFGAIAMLIIMVVMILQVFDLQLENQAPAAEIQPGKRVTSSIFLWTLSLVVLVYVGTEATLGGWSTTYLQKTTSLPIELAAMGASAFWLALTGGRLMGALIGSRISEVKLLILCLAISFVGAMLFLLSYGNGWFSVVAILIMGLGFGAIYPTIMAVMTNTFRHAPGQAGGVITAMGSIGGSLFPWLLGVTLQAYGMRSGTYYMGALVLALILAFVLNQQIKKTS</sequence>
<dbReference type="Gene3D" id="1.20.1250.20">
    <property type="entry name" value="MFS general substrate transporter like domains"/>
    <property type="match status" value="2"/>
</dbReference>
<dbReference type="PROSITE" id="PS50850">
    <property type="entry name" value="MFS"/>
    <property type="match status" value="1"/>
</dbReference>
<name>A0A645CDK4_9ZZZZ</name>
<comment type="caution">
    <text evidence="9">The sequence shown here is derived from an EMBL/GenBank/DDBJ whole genome shotgun (WGS) entry which is preliminary data.</text>
</comment>
<dbReference type="EMBL" id="VSSQ01026351">
    <property type="protein sequence ID" value="MPM75019.1"/>
    <property type="molecule type" value="Genomic_DNA"/>
</dbReference>
<evidence type="ECO:0000256" key="2">
    <source>
        <dbReference type="ARBA" id="ARBA00008335"/>
    </source>
</evidence>
<dbReference type="SUPFAM" id="SSF103473">
    <property type="entry name" value="MFS general substrate transporter"/>
    <property type="match status" value="1"/>
</dbReference>
<comment type="subcellular location">
    <subcellularLocation>
        <location evidence="1">Endomembrane system</location>
        <topology evidence="1">Multi-pass membrane protein</topology>
    </subcellularLocation>
</comment>
<gene>
    <name evidence="9" type="primary">ybjJ_4</name>
    <name evidence="9" type="ORF">SDC9_122010</name>
</gene>
<evidence type="ECO:0000256" key="3">
    <source>
        <dbReference type="ARBA" id="ARBA00022448"/>
    </source>
</evidence>
<comment type="similarity">
    <text evidence="2">Belongs to the major facilitator superfamily.</text>
</comment>
<feature type="transmembrane region" description="Helical" evidence="7">
    <location>
        <begin position="179"/>
        <end position="196"/>
    </location>
</feature>
<dbReference type="InterPro" id="IPR011701">
    <property type="entry name" value="MFS"/>
</dbReference>
<evidence type="ECO:0000256" key="6">
    <source>
        <dbReference type="ARBA" id="ARBA00023136"/>
    </source>
</evidence>
<dbReference type="InterPro" id="IPR020846">
    <property type="entry name" value="MFS_dom"/>
</dbReference>
<evidence type="ECO:0000256" key="1">
    <source>
        <dbReference type="ARBA" id="ARBA00004127"/>
    </source>
</evidence>
<feature type="transmembrane region" description="Helical" evidence="7">
    <location>
        <begin position="216"/>
        <end position="237"/>
    </location>
</feature>
<organism evidence="9">
    <name type="scientific">bioreactor metagenome</name>
    <dbReference type="NCBI Taxonomy" id="1076179"/>
    <lineage>
        <taxon>unclassified sequences</taxon>
        <taxon>metagenomes</taxon>
        <taxon>ecological metagenomes</taxon>
    </lineage>
</organism>
<dbReference type="GO" id="GO:0022857">
    <property type="term" value="F:transmembrane transporter activity"/>
    <property type="evidence" value="ECO:0007669"/>
    <property type="project" value="InterPro"/>
</dbReference>
<dbReference type="InterPro" id="IPR051788">
    <property type="entry name" value="MFS_Transporter"/>
</dbReference>
<dbReference type="GO" id="GO:0012505">
    <property type="term" value="C:endomembrane system"/>
    <property type="evidence" value="ECO:0007669"/>
    <property type="project" value="UniProtKB-SubCell"/>
</dbReference>
<feature type="transmembrane region" description="Helical" evidence="7">
    <location>
        <begin position="272"/>
        <end position="295"/>
    </location>
</feature>
<feature type="transmembrane region" description="Helical" evidence="7">
    <location>
        <begin position="338"/>
        <end position="355"/>
    </location>
</feature>
<dbReference type="GO" id="GO:0016020">
    <property type="term" value="C:membrane"/>
    <property type="evidence" value="ECO:0007669"/>
    <property type="project" value="TreeGrafter"/>
</dbReference>
<dbReference type="PANTHER" id="PTHR23514">
    <property type="entry name" value="BYPASS OF STOP CODON PROTEIN 6"/>
    <property type="match status" value="1"/>
</dbReference>
<keyword evidence="3" id="KW-0813">Transport</keyword>
<evidence type="ECO:0000259" key="8">
    <source>
        <dbReference type="PROSITE" id="PS50850"/>
    </source>
</evidence>
<proteinExistence type="inferred from homology"/>
<feature type="transmembrane region" description="Helical" evidence="7">
    <location>
        <begin position="249"/>
        <end position="266"/>
    </location>
</feature>
<accession>A0A645CDK4</accession>
<keyword evidence="6 7" id="KW-0472">Membrane</keyword>
<feature type="transmembrane region" description="Helical" evidence="7">
    <location>
        <begin position="76"/>
        <end position="95"/>
    </location>
</feature>
<evidence type="ECO:0000256" key="4">
    <source>
        <dbReference type="ARBA" id="ARBA00022692"/>
    </source>
</evidence>
<feature type="transmembrane region" description="Helical" evidence="7">
    <location>
        <begin position="20"/>
        <end position="37"/>
    </location>
</feature>
<dbReference type="AlphaFoldDB" id="A0A645CDK4"/>
<dbReference type="InterPro" id="IPR036259">
    <property type="entry name" value="MFS_trans_sf"/>
</dbReference>
<feature type="transmembrane region" description="Helical" evidence="7">
    <location>
        <begin position="138"/>
        <end position="158"/>
    </location>
</feature>
<protein>
    <submittedName>
        <fullName evidence="9">Inner membrane protein YbjJ</fullName>
    </submittedName>
</protein>
<keyword evidence="4 7" id="KW-0812">Transmembrane</keyword>
<evidence type="ECO:0000256" key="5">
    <source>
        <dbReference type="ARBA" id="ARBA00022989"/>
    </source>
</evidence>
<keyword evidence="5 7" id="KW-1133">Transmembrane helix</keyword>
<feature type="transmembrane region" description="Helical" evidence="7">
    <location>
        <begin position="307"/>
        <end position="326"/>
    </location>
</feature>
<dbReference type="Pfam" id="PF07690">
    <property type="entry name" value="MFS_1"/>
    <property type="match status" value="1"/>
</dbReference>